<dbReference type="eggNOG" id="COG1018">
    <property type="taxonomic scope" value="Bacteria"/>
</dbReference>
<dbReference type="Pfam" id="PF00175">
    <property type="entry name" value="NAD_binding_1"/>
    <property type="match status" value="1"/>
</dbReference>
<dbReference type="InterPro" id="IPR036010">
    <property type="entry name" value="2Fe-2S_ferredoxin-like_sf"/>
</dbReference>
<evidence type="ECO:0000313" key="3">
    <source>
        <dbReference type="EMBL" id="BAN49851.1"/>
    </source>
</evidence>
<feature type="domain" description="2Fe-2S ferredoxin-type" evidence="1">
    <location>
        <begin position="595"/>
        <end position="685"/>
    </location>
</feature>
<dbReference type="KEGG" id="pre:PCA10_41190"/>
<dbReference type="InterPro" id="IPR012349">
    <property type="entry name" value="Split_barrel_FMN-bd"/>
</dbReference>
<dbReference type="Pfam" id="PF01243">
    <property type="entry name" value="PNPOx_N"/>
    <property type="match status" value="1"/>
</dbReference>
<proteinExistence type="predicted"/>
<dbReference type="EMBL" id="AP013068">
    <property type="protein sequence ID" value="BAN49851.1"/>
    <property type="molecule type" value="Genomic_DNA"/>
</dbReference>
<keyword evidence="4" id="KW-1185">Reference proteome</keyword>
<dbReference type="Pfam" id="PF00970">
    <property type="entry name" value="FAD_binding_6"/>
    <property type="match status" value="1"/>
</dbReference>
<dbReference type="PROSITE" id="PS51384">
    <property type="entry name" value="FAD_FR"/>
    <property type="match status" value="1"/>
</dbReference>
<dbReference type="InterPro" id="IPR011576">
    <property type="entry name" value="Pyridox_Oxase_N"/>
</dbReference>
<dbReference type="InterPro" id="IPR001433">
    <property type="entry name" value="OxRdtase_FAD/NAD-bd"/>
</dbReference>
<organism evidence="3 4">
    <name type="scientific">Metapseudomonas resinovorans NBRC 106553</name>
    <dbReference type="NCBI Taxonomy" id="1245471"/>
    <lineage>
        <taxon>Bacteria</taxon>
        <taxon>Pseudomonadati</taxon>
        <taxon>Pseudomonadota</taxon>
        <taxon>Gammaproteobacteria</taxon>
        <taxon>Pseudomonadales</taxon>
        <taxon>Pseudomonadaceae</taxon>
        <taxon>Metapseudomonas</taxon>
    </lineage>
</organism>
<dbReference type="SUPFAM" id="SSF52343">
    <property type="entry name" value="Ferredoxin reductase-like, C-terminal NADP-linked domain"/>
    <property type="match status" value="1"/>
</dbReference>
<dbReference type="PRINTS" id="PR00371">
    <property type="entry name" value="FPNCR"/>
</dbReference>
<evidence type="ECO:0000259" key="1">
    <source>
        <dbReference type="PROSITE" id="PS51085"/>
    </source>
</evidence>
<dbReference type="AlphaFoldDB" id="S6AYK2"/>
<dbReference type="InterPro" id="IPR017927">
    <property type="entry name" value="FAD-bd_FR_type"/>
</dbReference>
<dbReference type="eggNOG" id="COG3576">
    <property type="taxonomic scope" value="Bacteria"/>
</dbReference>
<feature type="domain" description="FAD-binding FR-type" evidence="2">
    <location>
        <begin position="330"/>
        <end position="432"/>
    </location>
</feature>
<dbReference type="RefSeq" id="WP_016493985.1">
    <property type="nucleotide sequence ID" value="NC_021499.1"/>
</dbReference>
<dbReference type="Proteomes" id="UP000015503">
    <property type="component" value="Chromosome"/>
</dbReference>
<reference evidence="3 4" key="1">
    <citation type="journal article" date="2013" name="Genome Announc.">
        <title>Complete Genome Sequence of the Carbazole Degrader Pseudomonas resinovorans Strain CA10 (NBRC 106553).</title>
        <authorList>
            <person name="Shintani M."/>
            <person name="Hosoyama A."/>
            <person name="Ohji S."/>
            <person name="Tsuchikane K."/>
            <person name="Takarada H."/>
            <person name="Yamazoe A."/>
            <person name="Fujita N."/>
            <person name="Nojiri H."/>
        </authorList>
    </citation>
    <scope>NUCLEOTIDE SEQUENCE [LARGE SCALE GENOMIC DNA]</scope>
    <source>
        <strain evidence="3 4">NBRC 106553</strain>
    </source>
</reference>
<dbReference type="PROSITE" id="PS51085">
    <property type="entry name" value="2FE2S_FER_2"/>
    <property type="match status" value="1"/>
</dbReference>
<dbReference type="InterPro" id="IPR039261">
    <property type="entry name" value="FNR_nucleotide-bd"/>
</dbReference>
<dbReference type="STRING" id="1245471.PCA10_41190"/>
<dbReference type="PRINTS" id="PR00410">
    <property type="entry name" value="PHEHYDRXLASE"/>
</dbReference>
<dbReference type="CDD" id="cd00207">
    <property type="entry name" value="fer2"/>
    <property type="match status" value="1"/>
</dbReference>
<dbReference type="PATRIC" id="fig|1245471.3.peg.4165"/>
<dbReference type="OrthoDB" id="9796486at2"/>
<dbReference type="SUPFAM" id="SSF63380">
    <property type="entry name" value="Riboflavin synthase domain-like"/>
    <property type="match status" value="1"/>
</dbReference>
<dbReference type="Gene3D" id="3.40.50.80">
    <property type="entry name" value="Nucleotide-binding domain of ferredoxin-NADP reductase (FNR) module"/>
    <property type="match status" value="1"/>
</dbReference>
<dbReference type="PANTHER" id="PTHR42815:SF2">
    <property type="entry name" value="FAD-BINDING, PUTATIVE (AFU_ORTHOLOGUE AFUA_6G07600)-RELATED"/>
    <property type="match status" value="1"/>
</dbReference>
<dbReference type="Gene3D" id="2.30.110.10">
    <property type="entry name" value="Electron Transport, Fmn-binding Protein, Chain A"/>
    <property type="match status" value="1"/>
</dbReference>
<name>S6AYK2_METRE</name>
<dbReference type="PANTHER" id="PTHR42815">
    <property type="entry name" value="FAD-BINDING, PUTATIVE (AFU_ORTHOLOGUE AFUA_6G07600)-RELATED"/>
    <property type="match status" value="1"/>
</dbReference>
<dbReference type="Gene3D" id="2.40.30.10">
    <property type="entry name" value="Translation factors"/>
    <property type="match status" value="1"/>
</dbReference>
<dbReference type="GO" id="GO:0016491">
    <property type="term" value="F:oxidoreductase activity"/>
    <property type="evidence" value="ECO:0007669"/>
    <property type="project" value="InterPro"/>
</dbReference>
<dbReference type="HOGENOM" id="CLU_025773_0_0_6"/>
<dbReference type="InterPro" id="IPR017938">
    <property type="entry name" value="Riboflavin_synthase-like_b-brl"/>
</dbReference>
<dbReference type="GO" id="GO:0051537">
    <property type="term" value="F:2 iron, 2 sulfur cluster binding"/>
    <property type="evidence" value="ECO:0007669"/>
    <property type="project" value="InterPro"/>
</dbReference>
<dbReference type="SUPFAM" id="SSF50475">
    <property type="entry name" value="FMN-binding split barrel"/>
    <property type="match status" value="1"/>
</dbReference>
<dbReference type="CDD" id="cd06184">
    <property type="entry name" value="flavohem_like_fad_nad_binding"/>
    <property type="match status" value="1"/>
</dbReference>
<dbReference type="InterPro" id="IPR001709">
    <property type="entry name" value="Flavoprot_Pyr_Nucl_cyt_Rdtase"/>
</dbReference>
<dbReference type="InterPro" id="IPR012675">
    <property type="entry name" value="Beta-grasp_dom_sf"/>
</dbReference>
<dbReference type="Pfam" id="PF00111">
    <property type="entry name" value="Fer2"/>
    <property type="match status" value="1"/>
</dbReference>
<protein>
    <submittedName>
        <fullName evidence="3">Putative oxidoreductase</fullName>
    </submittedName>
</protein>
<dbReference type="InterPro" id="IPR001041">
    <property type="entry name" value="2Fe-2S_ferredoxin-type"/>
</dbReference>
<sequence length="685" mass="75688">MEHLPKHRHSPWHPGEKMLQELLGVSERMEVAGQKVIRDYMPDQHRDFYHQLPFMVVGAVDAENRPWATLLEGPEGFVSSPDPRQLLIESRPDNQDPAAAGLQAGQAIGMLGIELHTRRRNRINGVIRQASADGLEVQVEHSFGNCPKYIQLRAYTRVAEHARDQGQRLDFTALDARTAGMIAQADTFFIASYVDLDPQHRSVDVSHRGGRPGFVKVEGNRLTIPDYAGNLHFNTLGNLKVNPLAGLLFVDFASGDMLQLSGRAELVLDSPMIAAFEGAERLWTFDVERVVLRPAALSIRWAFHEYAPTSLMTGTWAEADQRLKQAEQRRQWHPWQVVSLHQESRDIRSFVLQPLDQAAVPFAPGQHLPMRLRTGAGEEPLVRTYSVSSAPSDGHIRISVKAQGKASRHLHDNVRVGDILDVRPPLGSFTLKSDSTRPVVLIGAGVGITPLLSMLRELVGQNGAQPQRQVHLFQGARTLEDLPFQEELKELAQRAAGRLHIHRALSSPGEGAVLGRDYDVPGRLGFAQVQARLNLDDYDFYLCGPASFTQDMYDGLRAVNIADGRIHAEAFGPSTLHRQTDEQQPVRVQPPAASAAVPVYFSASAREARWTPGSGSLLELAESRGLTPDFSCRGGSCGTCRTRRISGKVHYPNPPAEMPEEDEVLICCAVPAEDEDGIQPLVLDL</sequence>
<dbReference type="InterPro" id="IPR006058">
    <property type="entry name" value="2Fe2S_fd_BS"/>
</dbReference>
<evidence type="ECO:0000259" key="2">
    <source>
        <dbReference type="PROSITE" id="PS51384"/>
    </source>
</evidence>
<dbReference type="InterPro" id="IPR008333">
    <property type="entry name" value="Cbr1-like_FAD-bd_dom"/>
</dbReference>
<gene>
    <name evidence="3" type="ORF">PCA10_41190</name>
</gene>
<accession>S6AYK2</accession>
<dbReference type="Gene3D" id="3.10.20.30">
    <property type="match status" value="1"/>
</dbReference>
<dbReference type="PROSITE" id="PS00197">
    <property type="entry name" value="2FE2S_FER_1"/>
    <property type="match status" value="1"/>
</dbReference>
<evidence type="ECO:0000313" key="4">
    <source>
        <dbReference type="Proteomes" id="UP000015503"/>
    </source>
</evidence>
<dbReference type="SUPFAM" id="SSF54292">
    <property type="entry name" value="2Fe-2S ferredoxin-like"/>
    <property type="match status" value="1"/>
</dbReference>